<dbReference type="Proteomes" id="UP000182204">
    <property type="component" value="Chromosome"/>
</dbReference>
<protein>
    <submittedName>
        <fullName evidence="1">Uncharacterized protein</fullName>
    </submittedName>
</protein>
<gene>
    <name evidence="1" type="ORF">NPD5_1883</name>
</gene>
<evidence type="ECO:0000313" key="2">
    <source>
        <dbReference type="Proteomes" id="UP000182204"/>
    </source>
</evidence>
<organism evidence="1 2">
    <name type="scientific">Clostridium sporogenes</name>
    <dbReference type="NCBI Taxonomy" id="1509"/>
    <lineage>
        <taxon>Bacteria</taxon>
        <taxon>Bacillati</taxon>
        <taxon>Bacillota</taxon>
        <taxon>Clostridia</taxon>
        <taxon>Eubacteriales</taxon>
        <taxon>Clostridiaceae</taxon>
        <taxon>Clostridium</taxon>
    </lineage>
</organism>
<reference evidence="1 2" key="1">
    <citation type="submission" date="2015-11" db="EMBL/GenBank/DDBJ databases">
        <authorList>
            <person name="Hill K.K."/>
            <person name="Shirey T.B."/>
            <person name="Raphael B."/>
            <person name="Daligault H.E."/>
            <person name="Davenport K.W."/>
            <person name="Bruce D.C."/>
            <person name="Foley B.T."/>
            <person name="Johnson S.L."/>
        </authorList>
    </citation>
    <scope>NUCLEOTIDE SEQUENCE [LARGE SCALE GENOMIC DNA]</scope>
    <source>
        <strain evidence="1 2">CDC_1632</strain>
    </source>
</reference>
<name>A0A1L3NII8_CLOSG</name>
<dbReference type="AlphaFoldDB" id="A0A1L3NII8"/>
<dbReference type="RefSeq" id="WP_072585590.1">
    <property type="nucleotide sequence ID" value="NZ_CP013243.1"/>
</dbReference>
<sequence length="78" mass="9214">MNIKVEENPLLVPKHGKEKTNIFNAIRRKSLNTWIDESDGTDIYIFYGKVKLEAEKRTSKKAREDGTYPEYYLLKLYT</sequence>
<evidence type="ECO:0000313" key="1">
    <source>
        <dbReference type="EMBL" id="APH15942.1"/>
    </source>
</evidence>
<proteinExistence type="predicted"/>
<accession>A0A1L3NII8</accession>
<dbReference type="EMBL" id="CP013243">
    <property type="protein sequence ID" value="APH15942.1"/>
    <property type="molecule type" value="Genomic_DNA"/>
</dbReference>